<dbReference type="Proteomes" id="UP001595792">
    <property type="component" value="Unassembled WGS sequence"/>
</dbReference>
<feature type="domain" description="SusD-like N-terminal" evidence="8">
    <location>
        <begin position="90"/>
        <end position="235"/>
    </location>
</feature>
<evidence type="ECO:0000313" key="10">
    <source>
        <dbReference type="Proteomes" id="UP001595792"/>
    </source>
</evidence>
<reference evidence="10" key="1">
    <citation type="journal article" date="2019" name="Int. J. Syst. Evol. Microbiol.">
        <title>The Global Catalogue of Microorganisms (GCM) 10K type strain sequencing project: providing services to taxonomists for standard genome sequencing and annotation.</title>
        <authorList>
            <consortium name="The Broad Institute Genomics Platform"/>
            <consortium name="The Broad Institute Genome Sequencing Center for Infectious Disease"/>
            <person name="Wu L."/>
            <person name="Ma J."/>
        </authorList>
    </citation>
    <scope>NUCLEOTIDE SEQUENCE [LARGE SCALE GENOMIC DNA]</scope>
    <source>
        <strain evidence="10">CCM 8689</strain>
    </source>
</reference>
<evidence type="ECO:0000256" key="1">
    <source>
        <dbReference type="ARBA" id="ARBA00004442"/>
    </source>
</evidence>
<dbReference type="PROSITE" id="PS51257">
    <property type="entry name" value="PROKAR_LIPOPROTEIN"/>
    <property type="match status" value="1"/>
</dbReference>
<feature type="signal peptide" evidence="6">
    <location>
        <begin position="1"/>
        <end position="24"/>
    </location>
</feature>
<evidence type="ECO:0000256" key="5">
    <source>
        <dbReference type="ARBA" id="ARBA00023237"/>
    </source>
</evidence>
<dbReference type="InterPro" id="IPR033985">
    <property type="entry name" value="SusD-like_N"/>
</dbReference>
<feature type="chain" id="PRO_5046949528" evidence="6">
    <location>
        <begin position="25"/>
        <end position="468"/>
    </location>
</feature>
<protein>
    <submittedName>
        <fullName evidence="9">RagB/SusD family nutrient uptake outer membrane protein</fullName>
    </submittedName>
</protein>
<keyword evidence="4" id="KW-0472">Membrane</keyword>
<keyword evidence="10" id="KW-1185">Reference proteome</keyword>
<keyword evidence="5" id="KW-0998">Cell outer membrane</keyword>
<evidence type="ECO:0000256" key="3">
    <source>
        <dbReference type="ARBA" id="ARBA00022729"/>
    </source>
</evidence>
<dbReference type="InterPro" id="IPR012944">
    <property type="entry name" value="SusD_RagB_dom"/>
</dbReference>
<evidence type="ECO:0000256" key="6">
    <source>
        <dbReference type="SAM" id="SignalP"/>
    </source>
</evidence>
<dbReference type="Gene3D" id="1.25.40.390">
    <property type="match status" value="1"/>
</dbReference>
<comment type="subcellular location">
    <subcellularLocation>
        <location evidence="1">Cell outer membrane</location>
    </subcellularLocation>
</comment>
<evidence type="ECO:0000313" key="9">
    <source>
        <dbReference type="EMBL" id="MFC4197880.1"/>
    </source>
</evidence>
<comment type="similarity">
    <text evidence="2">Belongs to the SusD family.</text>
</comment>
<gene>
    <name evidence="9" type="ORF">ACFOUY_14335</name>
</gene>
<evidence type="ECO:0000259" key="8">
    <source>
        <dbReference type="Pfam" id="PF14322"/>
    </source>
</evidence>
<evidence type="ECO:0000256" key="2">
    <source>
        <dbReference type="ARBA" id="ARBA00006275"/>
    </source>
</evidence>
<keyword evidence="3 6" id="KW-0732">Signal</keyword>
<dbReference type="RefSeq" id="WP_378961528.1">
    <property type="nucleotide sequence ID" value="NZ_JBHRXC010000016.1"/>
</dbReference>
<organism evidence="9 10">
    <name type="scientific">Pedobacter jamesrossensis</name>
    <dbReference type="NCBI Taxonomy" id="1908238"/>
    <lineage>
        <taxon>Bacteria</taxon>
        <taxon>Pseudomonadati</taxon>
        <taxon>Bacteroidota</taxon>
        <taxon>Sphingobacteriia</taxon>
        <taxon>Sphingobacteriales</taxon>
        <taxon>Sphingobacteriaceae</taxon>
        <taxon>Pedobacter</taxon>
    </lineage>
</organism>
<dbReference type="Pfam" id="PF07980">
    <property type="entry name" value="SusD_RagB"/>
    <property type="match status" value="1"/>
</dbReference>
<dbReference type="SUPFAM" id="SSF48452">
    <property type="entry name" value="TPR-like"/>
    <property type="match status" value="1"/>
</dbReference>
<dbReference type="Pfam" id="PF14322">
    <property type="entry name" value="SusD-like_3"/>
    <property type="match status" value="1"/>
</dbReference>
<dbReference type="InterPro" id="IPR011990">
    <property type="entry name" value="TPR-like_helical_dom_sf"/>
</dbReference>
<evidence type="ECO:0000256" key="4">
    <source>
        <dbReference type="ARBA" id="ARBA00023136"/>
    </source>
</evidence>
<proteinExistence type="inferred from homology"/>
<dbReference type="CDD" id="cd08977">
    <property type="entry name" value="SusD"/>
    <property type="match status" value="1"/>
</dbReference>
<accession>A0ABV8NLI3</accession>
<comment type="caution">
    <text evidence="9">The sequence shown here is derived from an EMBL/GenBank/DDBJ whole genome shotgun (WGS) entry which is preliminary data.</text>
</comment>
<feature type="domain" description="RagB/SusD" evidence="7">
    <location>
        <begin position="288"/>
        <end position="436"/>
    </location>
</feature>
<name>A0ABV8NLI3_9SPHI</name>
<evidence type="ECO:0000259" key="7">
    <source>
        <dbReference type="Pfam" id="PF07980"/>
    </source>
</evidence>
<sequence>MRKYIKYKYLAVLFAAGTVLSSCKKELEAQKPQASLDASIAFTNVASVRAGLFGVYNSLQSGNYYGLQYNAFAELGGGNLLHVGTFPTYAQIANNQILTDNVNISDMYNTIYTGINNANTIIAAIPSITDAALDKDATLAELRTLRALMYFDLLRYFGGAPNGYGQAAGVGVSIKTSPTLTESDATPIARSTEAQVYTQILADLDFAIAAPTYTNKIVNRAGKDVANAIKSRLQLYRSQWVEAEALATTVIGSARYSLVSTSNYANIWLAKNSTESIFELDYNSADQNSIAFYYYTTATGGRNEISSSNTLNSAHEANDVRKDINFTIGAPNATPAIPAGKTRKFSRISTGDDNVILFRLAEMYLIRAEARVRQNTPAKIAEGLSDLNVIRTRAGLLPLVSVSQTDVLTAILAERRVELAHEGHRWFDLRRFNLTSTLGIAQTYRALYPIPQREVLTSGNIIAQNTGY</sequence>
<dbReference type="EMBL" id="JBHSBY010000130">
    <property type="protein sequence ID" value="MFC4197880.1"/>
    <property type="molecule type" value="Genomic_DNA"/>
</dbReference>